<name>A0ABY8J350_9BACI</name>
<feature type="transmembrane region" description="Helical" evidence="1">
    <location>
        <begin position="158"/>
        <end position="179"/>
    </location>
</feature>
<keyword evidence="1" id="KW-0472">Membrane</keyword>
<feature type="transmembrane region" description="Helical" evidence="1">
    <location>
        <begin position="85"/>
        <end position="103"/>
    </location>
</feature>
<keyword evidence="1" id="KW-0812">Transmembrane</keyword>
<feature type="transmembrane region" description="Helical" evidence="1">
    <location>
        <begin position="109"/>
        <end position="128"/>
    </location>
</feature>
<evidence type="ECO:0000313" key="2">
    <source>
        <dbReference type="EMBL" id="WFT76516.1"/>
    </source>
</evidence>
<dbReference type="RefSeq" id="WP_283078467.1">
    <property type="nucleotide sequence ID" value="NZ_CP121671.1"/>
</dbReference>
<keyword evidence="1" id="KW-1133">Transmembrane helix</keyword>
<proteinExistence type="predicted"/>
<feature type="transmembrane region" description="Helical" evidence="1">
    <location>
        <begin position="21"/>
        <end position="43"/>
    </location>
</feature>
<keyword evidence="3" id="KW-1185">Reference proteome</keyword>
<evidence type="ECO:0000313" key="3">
    <source>
        <dbReference type="Proteomes" id="UP001221597"/>
    </source>
</evidence>
<dbReference type="EMBL" id="CP121671">
    <property type="protein sequence ID" value="WFT76516.1"/>
    <property type="molecule type" value="Genomic_DNA"/>
</dbReference>
<evidence type="ECO:0000256" key="1">
    <source>
        <dbReference type="SAM" id="Phobius"/>
    </source>
</evidence>
<dbReference type="Proteomes" id="UP001221597">
    <property type="component" value="Chromosome"/>
</dbReference>
<reference evidence="2 3" key="1">
    <citation type="submission" date="2023-04" db="EMBL/GenBank/DDBJ databases">
        <title>Genome sequence of Halobacillus naozhouensis KACC 21980.</title>
        <authorList>
            <person name="Kim S."/>
            <person name="Heo J."/>
            <person name="Kwon S.-W."/>
        </authorList>
    </citation>
    <scope>NUCLEOTIDE SEQUENCE [LARGE SCALE GENOMIC DNA]</scope>
    <source>
        <strain evidence="2 3">KCTC 13234</strain>
    </source>
</reference>
<organism evidence="2 3">
    <name type="scientific">Halobacillus naozhouensis</name>
    <dbReference type="NCBI Taxonomy" id="554880"/>
    <lineage>
        <taxon>Bacteria</taxon>
        <taxon>Bacillati</taxon>
        <taxon>Bacillota</taxon>
        <taxon>Bacilli</taxon>
        <taxon>Bacillales</taxon>
        <taxon>Bacillaceae</taxon>
        <taxon>Halobacillus</taxon>
    </lineage>
</organism>
<accession>A0ABY8J350</accession>
<protein>
    <submittedName>
        <fullName evidence="2">Uncharacterized protein</fullName>
    </submittedName>
</protein>
<feature type="transmembrane region" description="Helical" evidence="1">
    <location>
        <begin position="135"/>
        <end position="152"/>
    </location>
</feature>
<feature type="transmembrane region" description="Helical" evidence="1">
    <location>
        <begin position="49"/>
        <end position="73"/>
    </location>
</feature>
<sequence>MKTVKVPVFFHELFGKRIALLDLWLTILFCIGMTVLLLTLTYSDWQDLAIWRVVILIVFIVDITGGVIANFSFSTNFHYKTNARGRLVFIAIHVQPIIFAWLFGGYYGASLIVWGYTIISALIVNALIQYPGQRMIGVFLAVSGVSLLLLFADIPQMLMAIFSLYMFKVIFGFAVDHDLNREGVVRHLRS</sequence>
<gene>
    <name evidence="2" type="ORF">P9989_09195</name>
</gene>